<evidence type="ECO:0000256" key="1">
    <source>
        <dbReference type="SAM" id="MobiDB-lite"/>
    </source>
</evidence>
<dbReference type="SUPFAM" id="SSF52047">
    <property type="entry name" value="RNI-like"/>
    <property type="match status" value="1"/>
</dbReference>
<evidence type="ECO:0000313" key="4">
    <source>
        <dbReference type="Proteomes" id="UP000053617"/>
    </source>
</evidence>
<sequence length="749" mass="83975">MEPASTPAAVTTTITNSSIASQIRPIDSPRPMTPSSPMFEAATAFDQPVKLKGRHRLLQGLQRMSSSPSLAKLGRTRSSEKVYKSGQKASISCVSLNSPVSSYSLSPPNSSTSPLSNGFSTAPTTPGSPCSQQSYFETNARLRPLDPTEITTVSVPVDVRASKPLSAPLPEISERPFPRRPNFNFWKDLPHELRVHILRFLSPKEIIRVSAVSKEWHEMCFDGQLWTSLDCQTYYQQITSDALIKIMLKAGAFVKNLNLRGCVQLRDQWLSLGTRMTNQECRNLENFSIEGCQIERSSIHFFLLRNPRLLHINMPSMQNINNATMKIIACHCPQLELLNIDWCSQIDTKGLKKVIQSCPNLTDLRASEVRGLDDNDFMLELFQRNALERLILQHCDSLTDDALQIMVHGIEPERDVLTDRAVVPPRRLRHLDISRCRSLTDRGVKSLAYNVPYLEGFRLCQNTALTDDALEDLLQSTKRLTHLEVEEVELLTNATLINLSKSQAAKSLEHLSISYCEQMGDIGVLPLLKACPEIKSLCLDNTRISDLVLMEASEQVRKRGSTTKKSQRPKKGLELVAFDCANVTWAGVREILQGNGRVMQGRKKSVVQTQNIEGENGENVETKKVIEIQTLLYPTQVIHLKAFYGWQQTVEEHYKRCTTGRWGAAARLESKWAEWMVASEEVGVIGHGWSSRRRRRRAREAENRVRDDEDGVAHDTGTGDEDGSGLEFAAGRTPRGGRRRARSGGCVVM</sequence>
<feature type="region of interest" description="Disordered" evidence="1">
    <location>
        <begin position="102"/>
        <end position="132"/>
    </location>
</feature>
<dbReference type="GO" id="GO:0019005">
    <property type="term" value="C:SCF ubiquitin ligase complex"/>
    <property type="evidence" value="ECO:0007669"/>
    <property type="project" value="TreeGrafter"/>
</dbReference>
<dbReference type="InterPro" id="IPR057207">
    <property type="entry name" value="FBXL15_LRR"/>
</dbReference>
<gene>
    <name evidence="3" type="ORF">Z518_07869</name>
</gene>
<feature type="region of interest" description="Disordered" evidence="1">
    <location>
        <begin position="689"/>
        <end position="749"/>
    </location>
</feature>
<dbReference type="SMART" id="SM00367">
    <property type="entry name" value="LRR_CC"/>
    <property type="match status" value="6"/>
</dbReference>
<organism evidence="3 4">
    <name type="scientific">Rhinocladiella mackenziei CBS 650.93</name>
    <dbReference type="NCBI Taxonomy" id="1442369"/>
    <lineage>
        <taxon>Eukaryota</taxon>
        <taxon>Fungi</taxon>
        <taxon>Dikarya</taxon>
        <taxon>Ascomycota</taxon>
        <taxon>Pezizomycotina</taxon>
        <taxon>Eurotiomycetes</taxon>
        <taxon>Chaetothyriomycetidae</taxon>
        <taxon>Chaetothyriales</taxon>
        <taxon>Herpotrichiellaceae</taxon>
        <taxon>Rhinocladiella</taxon>
    </lineage>
</organism>
<dbReference type="SUPFAM" id="SSF81383">
    <property type="entry name" value="F-box domain"/>
    <property type="match status" value="1"/>
</dbReference>
<feature type="region of interest" description="Disordered" evidence="1">
    <location>
        <begin position="62"/>
        <end position="84"/>
    </location>
</feature>
<proteinExistence type="predicted"/>
<keyword evidence="4" id="KW-1185">Reference proteome</keyword>
<reference evidence="3 4" key="1">
    <citation type="submission" date="2015-01" db="EMBL/GenBank/DDBJ databases">
        <title>The Genome Sequence of Rhinocladiella mackenzie CBS 650.93.</title>
        <authorList>
            <consortium name="The Broad Institute Genomics Platform"/>
            <person name="Cuomo C."/>
            <person name="de Hoog S."/>
            <person name="Gorbushina A."/>
            <person name="Stielow B."/>
            <person name="Teixiera M."/>
            <person name="Abouelleil A."/>
            <person name="Chapman S.B."/>
            <person name="Priest M."/>
            <person name="Young S.K."/>
            <person name="Wortman J."/>
            <person name="Nusbaum C."/>
            <person name="Birren B."/>
        </authorList>
    </citation>
    <scope>NUCLEOTIDE SEQUENCE [LARGE SCALE GENOMIC DNA]</scope>
    <source>
        <strain evidence="3 4">CBS 650.93</strain>
    </source>
</reference>
<dbReference type="Proteomes" id="UP000053617">
    <property type="component" value="Unassembled WGS sequence"/>
</dbReference>
<dbReference type="InterPro" id="IPR006553">
    <property type="entry name" value="Leu-rich_rpt_Cys-con_subtyp"/>
</dbReference>
<dbReference type="Pfam" id="PF12937">
    <property type="entry name" value="F-box-like"/>
    <property type="match status" value="1"/>
</dbReference>
<dbReference type="STRING" id="1442369.A0A0D2IZ84"/>
<dbReference type="SMART" id="SM00256">
    <property type="entry name" value="FBOX"/>
    <property type="match status" value="1"/>
</dbReference>
<protein>
    <submittedName>
        <fullName evidence="3">Rhinocladiella mackenziei CBS 650.93 unplaced genomic scaffold supercont1.6, whole genome shotgun sequence</fullName>
    </submittedName>
</protein>
<dbReference type="GO" id="GO:0031146">
    <property type="term" value="P:SCF-dependent proteasomal ubiquitin-dependent protein catabolic process"/>
    <property type="evidence" value="ECO:0007669"/>
    <property type="project" value="TreeGrafter"/>
</dbReference>
<accession>A0A0D2IZ84</accession>
<feature type="compositionally biased region" description="Basic and acidic residues" evidence="1">
    <location>
        <begin position="699"/>
        <end position="713"/>
    </location>
</feature>
<dbReference type="PANTHER" id="PTHR13318">
    <property type="entry name" value="PARTNER OF PAIRED, ISOFORM B-RELATED"/>
    <property type="match status" value="1"/>
</dbReference>
<dbReference type="InterPro" id="IPR032675">
    <property type="entry name" value="LRR_dom_sf"/>
</dbReference>
<dbReference type="GeneID" id="25295940"/>
<evidence type="ECO:0000259" key="2">
    <source>
        <dbReference type="PROSITE" id="PS50181"/>
    </source>
</evidence>
<dbReference type="InterPro" id="IPR036047">
    <property type="entry name" value="F-box-like_dom_sf"/>
</dbReference>
<name>A0A0D2IZ84_9EURO</name>
<dbReference type="HOGENOM" id="CLU_025082_0_0_1"/>
<feature type="compositionally biased region" description="Low complexity" evidence="1">
    <location>
        <begin position="102"/>
        <end position="117"/>
    </location>
</feature>
<dbReference type="Gene3D" id="3.80.10.10">
    <property type="entry name" value="Ribonuclease Inhibitor"/>
    <property type="match status" value="3"/>
</dbReference>
<dbReference type="OrthoDB" id="550575at2759"/>
<dbReference type="Pfam" id="PF25372">
    <property type="entry name" value="DUF7885"/>
    <property type="match status" value="1"/>
</dbReference>
<evidence type="ECO:0000313" key="3">
    <source>
        <dbReference type="EMBL" id="KIX01930.1"/>
    </source>
</evidence>
<feature type="domain" description="F-box" evidence="2">
    <location>
        <begin position="183"/>
        <end position="229"/>
    </location>
</feature>
<feature type="compositionally biased region" description="Polar residues" evidence="1">
    <location>
        <begin position="118"/>
        <end position="132"/>
    </location>
</feature>
<dbReference type="PROSITE" id="PS50181">
    <property type="entry name" value="FBOX"/>
    <property type="match status" value="1"/>
</dbReference>
<dbReference type="AlphaFoldDB" id="A0A0D2IZ84"/>
<dbReference type="EMBL" id="KN847480">
    <property type="protein sequence ID" value="KIX01930.1"/>
    <property type="molecule type" value="Genomic_DNA"/>
</dbReference>
<dbReference type="InterPro" id="IPR001810">
    <property type="entry name" value="F-box_dom"/>
</dbReference>
<dbReference type="RefSeq" id="XP_013269066.1">
    <property type="nucleotide sequence ID" value="XM_013413612.1"/>
</dbReference>
<dbReference type="VEuPathDB" id="FungiDB:Z518_07869"/>